<proteinExistence type="predicted"/>
<dbReference type="RefSeq" id="XP_027480922.1">
    <property type="nucleotide sequence ID" value="XM_027625121.2"/>
</dbReference>
<evidence type="ECO:0000313" key="3">
    <source>
        <dbReference type="RefSeq" id="XP_027480919.1"/>
    </source>
</evidence>
<feature type="region of interest" description="Disordered" evidence="1">
    <location>
        <begin position="72"/>
        <end position="211"/>
    </location>
</feature>
<evidence type="ECO:0000313" key="2">
    <source>
        <dbReference type="Proteomes" id="UP000515165"/>
    </source>
</evidence>
<protein>
    <submittedName>
        <fullName evidence="3 4">Translation initiation factor IF-2-like isoform X1</fullName>
    </submittedName>
</protein>
<keyword evidence="2" id="KW-1185">Reference proteome</keyword>
<dbReference type="KEGG" id="zca:113939290"/>
<dbReference type="RefSeq" id="XP_027480920.1">
    <property type="nucleotide sequence ID" value="XM_027625119.2"/>
</dbReference>
<name>A0A6J2FLM9_ZALCA</name>
<evidence type="ECO:0000256" key="1">
    <source>
        <dbReference type="SAM" id="MobiDB-lite"/>
    </source>
</evidence>
<reference evidence="3 4" key="1">
    <citation type="submission" date="2025-04" db="UniProtKB">
        <authorList>
            <consortium name="RefSeq"/>
        </authorList>
    </citation>
    <scope>IDENTIFICATION</scope>
    <source>
        <tissue evidence="3 4">Blood</tissue>
    </source>
</reference>
<evidence type="ECO:0000313" key="4">
    <source>
        <dbReference type="RefSeq" id="XP_027480920.1"/>
    </source>
</evidence>
<dbReference type="AlphaFoldDB" id="A0A6J2FLM9"/>
<dbReference type="Proteomes" id="UP000515165">
    <property type="component" value="Chromosome 16"/>
</dbReference>
<gene>
    <name evidence="3 4 5" type="primary">LOC113939290</name>
</gene>
<dbReference type="RefSeq" id="XP_027480919.1">
    <property type="nucleotide sequence ID" value="XM_027625118.2"/>
</dbReference>
<dbReference type="GeneID" id="113939290"/>
<sequence length="302" mass="32310">MLTARPLRLWPQTFCSTSPPGAAVREGRCAPAPGLATPRAPRAGGGGTGSWRGLACPHPRPRHHPAAFRTVSARGSATRRRLAGSRNAVTRARRSDWATCEKAVPPRGRSRQGAEPRVRPRAARPELSVPGAQGGNHRGSPGREKLPGSRRSWPTPLTRQRGAWRCKQGLGVPVGIGEPHNGRVAPAASRPHRLSGRMQAPRESSLRRRQTGTRVSVCVSANMAGLHTEFLKKCLRADLSQRHPPGRCSRTARRGGCTRVPGGHCADAERPEGHGLTPDLLLAGHGRLTGPGREGQMAPMQS</sequence>
<accession>A0A6J2FLM9</accession>
<evidence type="ECO:0000313" key="5">
    <source>
        <dbReference type="RefSeq" id="XP_027480922.1"/>
    </source>
</evidence>
<organism evidence="2 5">
    <name type="scientific">Zalophus californianus</name>
    <name type="common">California sealion</name>
    <dbReference type="NCBI Taxonomy" id="9704"/>
    <lineage>
        <taxon>Eukaryota</taxon>
        <taxon>Metazoa</taxon>
        <taxon>Chordata</taxon>
        <taxon>Craniata</taxon>
        <taxon>Vertebrata</taxon>
        <taxon>Euteleostomi</taxon>
        <taxon>Mammalia</taxon>
        <taxon>Eutheria</taxon>
        <taxon>Laurasiatheria</taxon>
        <taxon>Carnivora</taxon>
        <taxon>Caniformia</taxon>
        <taxon>Pinnipedia</taxon>
        <taxon>Otariidae</taxon>
        <taxon>Zalophus</taxon>
    </lineage>
</organism>